<dbReference type="HOGENOM" id="CLU_061189_1_0_1"/>
<keyword evidence="5" id="KW-0325">Glycoprotein</keyword>
<dbReference type="SMR" id="Q86JD3"/>
<organism evidence="11 12">
    <name type="scientific">Dictyostelium discoideum</name>
    <name type="common">Social amoeba</name>
    <dbReference type="NCBI Taxonomy" id="44689"/>
    <lineage>
        <taxon>Eukaryota</taxon>
        <taxon>Amoebozoa</taxon>
        <taxon>Evosea</taxon>
        <taxon>Eumycetozoa</taxon>
        <taxon>Dictyostelia</taxon>
        <taxon>Dictyosteliales</taxon>
        <taxon>Dictyosteliaceae</taxon>
        <taxon>Dictyostelium</taxon>
    </lineage>
</organism>
<evidence type="ECO:0000256" key="4">
    <source>
        <dbReference type="ARBA" id="ARBA00022801"/>
    </source>
</evidence>
<dbReference type="STRING" id="44689.Q86JD3"/>
<comment type="function">
    <text evidence="8">Involved in the degradation of asparagine-linked glycoproteins. May hydrolyze of N-acetyl-beta-D-glucosamine (1-4)N-acetylglucosamine chitobiose core from the reducing end of the bond.</text>
</comment>
<comment type="caution">
    <text evidence="11">The sequence shown here is derived from an EMBL/GenBank/DDBJ whole genome shotgun (WGS) entry which is preliminary data.</text>
</comment>
<dbReference type="dictyBase" id="DDB_G0276365"/>
<evidence type="ECO:0000259" key="10">
    <source>
        <dbReference type="PROSITE" id="PS51910"/>
    </source>
</evidence>
<evidence type="ECO:0000256" key="3">
    <source>
        <dbReference type="ARBA" id="ARBA00022729"/>
    </source>
</evidence>
<comment type="similarity">
    <text evidence="2">Belongs to the glycosyl hydrolase 18 family.</text>
</comment>
<name>Q86JD3_DICDI</name>
<dbReference type="VEuPathDB" id="AmoebaDB:DDB_G0276365"/>
<evidence type="ECO:0000256" key="5">
    <source>
        <dbReference type="ARBA" id="ARBA00023180"/>
    </source>
</evidence>
<feature type="domain" description="GH18" evidence="10">
    <location>
        <begin position="1"/>
        <end position="369"/>
    </location>
</feature>
<dbReference type="InterPro" id="IPR017853">
    <property type="entry name" value="GH"/>
</dbReference>
<dbReference type="InterPro" id="IPR029070">
    <property type="entry name" value="Chitinase_insertion_sf"/>
</dbReference>
<evidence type="ECO:0000256" key="1">
    <source>
        <dbReference type="ARBA" id="ARBA00004371"/>
    </source>
</evidence>
<dbReference type="Proteomes" id="UP000002195">
    <property type="component" value="Unassembled WGS sequence"/>
</dbReference>
<dbReference type="Pfam" id="PF00704">
    <property type="entry name" value="Glyco_hydro_18"/>
    <property type="match status" value="1"/>
</dbReference>
<proteinExistence type="inferred from homology"/>
<dbReference type="GeneID" id="8620475"/>
<dbReference type="GO" id="GO:0005764">
    <property type="term" value="C:lysosome"/>
    <property type="evidence" value="ECO:0007669"/>
    <property type="project" value="UniProtKB-SubCell"/>
</dbReference>
<dbReference type="GO" id="GO:0016798">
    <property type="term" value="F:hydrolase activity, acting on glycosyl bonds"/>
    <property type="evidence" value="ECO:0007669"/>
    <property type="project" value="UniProtKB-KW"/>
</dbReference>
<dbReference type="InterPro" id="IPR051887">
    <property type="entry name" value="GH18_Domain-Containing"/>
</dbReference>
<evidence type="ECO:0000313" key="11">
    <source>
        <dbReference type="EMBL" id="EAL69263.1"/>
    </source>
</evidence>
<dbReference type="InterPro" id="IPR011583">
    <property type="entry name" value="Chitinase_II/V-like_cat"/>
</dbReference>
<reference evidence="11 12" key="1">
    <citation type="journal article" date="2005" name="Nature">
        <title>The genome of the social amoeba Dictyostelium discoideum.</title>
        <authorList>
            <consortium name="The Dictyostelium discoideum Sequencing Consortium"/>
            <person name="Eichinger L."/>
            <person name="Pachebat J.A."/>
            <person name="Glockner G."/>
            <person name="Rajandream M.A."/>
            <person name="Sucgang R."/>
            <person name="Berriman M."/>
            <person name="Song J."/>
            <person name="Olsen R."/>
            <person name="Szafranski K."/>
            <person name="Xu Q."/>
            <person name="Tunggal B."/>
            <person name="Kummerfeld S."/>
            <person name="Madera M."/>
            <person name="Konfortov B.A."/>
            <person name="Rivero F."/>
            <person name="Bankier A.T."/>
            <person name="Lehmann R."/>
            <person name="Hamlin N."/>
            <person name="Davies R."/>
            <person name="Gaudet P."/>
            <person name="Fey P."/>
            <person name="Pilcher K."/>
            <person name="Chen G."/>
            <person name="Saunders D."/>
            <person name="Sodergren E."/>
            <person name="Davis P."/>
            <person name="Kerhornou A."/>
            <person name="Nie X."/>
            <person name="Hall N."/>
            <person name="Anjard C."/>
            <person name="Hemphill L."/>
            <person name="Bason N."/>
            <person name="Farbrother P."/>
            <person name="Desany B."/>
            <person name="Just E."/>
            <person name="Morio T."/>
            <person name="Rost R."/>
            <person name="Churcher C."/>
            <person name="Cooper J."/>
            <person name="Haydock S."/>
            <person name="van Driessche N."/>
            <person name="Cronin A."/>
            <person name="Goodhead I."/>
            <person name="Muzny D."/>
            <person name="Mourier T."/>
            <person name="Pain A."/>
            <person name="Lu M."/>
            <person name="Harper D."/>
            <person name="Lindsay R."/>
            <person name="Hauser H."/>
            <person name="James K."/>
            <person name="Quiles M."/>
            <person name="Madan Babu M."/>
            <person name="Saito T."/>
            <person name="Buchrieser C."/>
            <person name="Wardroper A."/>
            <person name="Felder M."/>
            <person name="Thangavelu M."/>
            <person name="Johnson D."/>
            <person name="Knights A."/>
            <person name="Loulseged H."/>
            <person name="Mungall K."/>
            <person name="Oliver K."/>
            <person name="Price C."/>
            <person name="Quail M.A."/>
            <person name="Urushihara H."/>
            <person name="Hernandez J."/>
            <person name="Rabbinowitsch E."/>
            <person name="Steffen D."/>
            <person name="Sanders M."/>
            <person name="Ma J."/>
            <person name="Kohara Y."/>
            <person name="Sharp S."/>
            <person name="Simmonds M."/>
            <person name="Spiegler S."/>
            <person name="Tivey A."/>
            <person name="Sugano S."/>
            <person name="White B."/>
            <person name="Walker D."/>
            <person name="Woodward J."/>
            <person name="Winckler T."/>
            <person name="Tanaka Y."/>
            <person name="Shaulsky G."/>
            <person name="Schleicher M."/>
            <person name="Weinstock G."/>
            <person name="Rosenthal A."/>
            <person name="Cox E.C."/>
            <person name="Chisholm R.L."/>
            <person name="Gibbs R."/>
            <person name="Loomis W.F."/>
            <person name="Platzer M."/>
            <person name="Kay R.R."/>
            <person name="Williams J."/>
            <person name="Dear P.H."/>
            <person name="Noegel A.A."/>
            <person name="Barrell B."/>
            <person name="Kuspa A."/>
        </authorList>
    </citation>
    <scope>NUCLEOTIDE SEQUENCE [LARGE SCALE GENOMIC DNA]</scope>
    <source>
        <strain evidence="11 12">AX4</strain>
    </source>
</reference>
<comment type="subcellular location">
    <subcellularLocation>
        <location evidence="1">Lysosome</location>
    </subcellularLocation>
</comment>
<accession>Q86JD3</accession>
<dbReference type="PANTHER" id="PTHR46290">
    <property type="entry name" value="DI-N-ACETYLCHITOBIASE"/>
    <property type="match status" value="1"/>
</dbReference>
<keyword evidence="4 11" id="KW-0378">Hydrolase</keyword>
<evidence type="ECO:0000256" key="9">
    <source>
        <dbReference type="SAM" id="SignalP"/>
    </source>
</evidence>
<dbReference type="PhylomeDB" id="Q86JD3"/>
<dbReference type="EMBL" id="AAFI02000014">
    <property type="protein sequence ID" value="EAL69263.1"/>
    <property type="molecule type" value="Genomic_DNA"/>
</dbReference>
<dbReference type="eggNOG" id="KOG2806">
    <property type="taxonomic scope" value="Eukaryota"/>
</dbReference>
<evidence type="ECO:0000256" key="6">
    <source>
        <dbReference type="ARBA" id="ARBA00023228"/>
    </source>
</evidence>
<evidence type="ECO:0000313" key="12">
    <source>
        <dbReference type="Proteomes" id="UP000002195"/>
    </source>
</evidence>
<dbReference type="InParanoid" id="Q86JD3"/>
<protein>
    <submittedName>
        <fullName evidence="11">Glycoside hydrolase family 18 protein</fullName>
    </submittedName>
</protein>
<dbReference type="PANTHER" id="PTHR46290:SF1">
    <property type="entry name" value="DI-N-ACETYLCHITOBIASE"/>
    <property type="match status" value="1"/>
</dbReference>
<keyword evidence="3 9" id="KW-0732">Signal</keyword>
<dbReference type="PaxDb" id="44689-DDB0238381"/>
<keyword evidence="7" id="KW-0326">Glycosidase</keyword>
<dbReference type="KEGG" id="ddi:DDB_G0276365"/>
<dbReference type="SMART" id="SM00636">
    <property type="entry name" value="Glyco_18"/>
    <property type="match status" value="1"/>
</dbReference>
<dbReference type="PROSITE" id="PS51910">
    <property type="entry name" value="GH18_2"/>
    <property type="match status" value="1"/>
</dbReference>
<dbReference type="GO" id="GO:0009313">
    <property type="term" value="P:oligosaccharide catabolic process"/>
    <property type="evidence" value="ECO:0000318"/>
    <property type="project" value="GO_Central"/>
</dbReference>
<dbReference type="GO" id="GO:0008061">
    <property type="term" value="F:chitin binding"/>
    <property type="evidence" value="ECO:0007669"/>
    <property type="project" value="InterPro"/>
</dbReference>
<feature type="signal peptide" evidence="9">
    <location>
        <begin position="1"/>
        <end position="18"/>
    </location>
</feature>
<keyword evidence="6" id="KW-0458">Lysosome</keyword>
<evidence type="ECO:0000256" key="7">
    <source>
        <dbReference type="ARBA" id="ARBA00023295"/>
    </source>
</evidence>
<dbReference type="OMA" id="CKPISTQ"/>
<dbReference type="SUPFAM" id="SSF51445">
    <property type="entry name" value="(Trans)glycosidases"/>
    <property type="match status" value="1"/>
</dbReference>
<evidence type="ECO:0000256" key="8">
    <source>
        <dbReference type="ARBA" id="ARBA00059340"/>
    </source>
</evidence>
<dbReference type="InterPro" id="IPR001223">
    <property type="entry name" value="Glyco_hydro18_cat"/>
</dbReference>
<dbReference type="AlphaFoldDB" id="Q86JD3"/>
<dbReference type="RefSeq" id="XP_643201.1">
    <property type="nucleotide sequence ID" value="XM_638109.1"/>
</dbReference>
<dbReference type="Gene3D" id="3.10.50.10">
    <property type="match status" value="1"/>
</dbReference>
<dbReference type="CAZy" id="GH18">
    <property type="family name" value="Glycoside Hydrolase Family 18"/>
</dbReference>
<keyword evidence="12" id="KW-1185">Reference proteome</keyword>
<evidence type="ECO:0000256" key="2">
    <source>
        <dbReference type="ARBA" id="ARBA00009336"/>
    </source>
</evidence>
<accession>Q551R0</accession>
<dbReference type="Gene3D" id="3.20.20.80">
    <property type="entry name" value="Glycosidases"/>
    <property type="match status" value="1"/>
</dbReference>
<sequence length="369" mass="42652">MKVIFLLILLILLKIVKSYECNCILKEYCKPLEVGERIEFIGFSFNSTGNYLNYDYYSVTTIAISYQSNYDIPEELVCKSHENRVRLVWSAIISNNQISNETYRNQFIDSIVETIQKENMDGVIYELDNPNDLTIENSDYFTEIIKKTYQKLKLINWNYQISAKFPFSPNIDFSYNYPEISYYSDYLVIMDYNIGSRVSNDGNYCLAGSNSPNPLIEQGVHNFTSMGIPGERLVLTYPWFGLDFICFNGNLSSVDCLVTKSENVSCNDINSISNQISYGEILKILNDDNIINGGINWNSQSKSVFFNYYDKQGILHQIHFDNPKSLFIKVFLTKRLKAKGIAAQSMDNLDFNDLVNSYNMFDTMAYFFM</sequence>
<dbReference type="FunFam" id="3.20.20.80:FF:000250">
    <property type="entry name" value="Probable di-N-acetylchitobiase 1"/>
    <property type="match status" value="1"/>
</dbReference>
<gene>
    <name evidence="11" type="ORF">DDB_G0276365</name>
</gene>
<feature type="chain" id="PRO_5004300758" evidence="9">
    <location>
        <begin position="19"/>
        <end position="369"/>
    </location>
</feature>